<dbReference type="PANTHER" id="PTHR38733:SF1">
    <property type="entry name" value="TYPE IV METHYL-DIRECTED RESTRICTION ENZYME ECOKMCRBC"/>
    <property type="match status" value="1"/>
</dbReference>
<dbReference type="REBASE" id="259903">
    <property type="entry name" value="Spe19205McrBCP"/>
</dbReference>
<evidence type="ECO:0000313" key="2">
    <source>
        <dbReference type="Proteomes" id="UP000323824"/>
    </source>
</evidence>
<evidence type="ECO:0000313" key="1">
    <source>
        <dbReference type="EMBL" id="QEN03310.1"/>
    </source>
</evidence>
<organism evidence="1 2">
    <name type="scientific">Thiospirochaeta perfilievii</name>
    <dbReference type="NCBI Taxonomy" id="252967"/>
    <lineage>
        <taxon>Bacteria</taxon>
        <taxon>Pseudomonadati</taxon>
        <taxon>Spirochaetota</taxon>
        <taxon>Spirochaetia</taxon>
        <taxon>Spirochaetales</taxon>
        <taxon>Spirochaetaceae</taxon>
        <taxon>Thiospirochaeta</taxon>
    </lineage>
</organism>
<dbReference type="Proteomes" id="UP000323824">
    <property type="component" value="Chromosome"/>
</dbReference>
<dbReference type="Pfam" id="PF10117">
    <property type="entry name" value="McrBC"/>
    <property type="match status" value="1"/>
</dbReference>
<protein>
    <recommendedName>
        <fullName evidence="3">Restriction endonuclease</fullName>
    </recommendedName>
</protein>
<dbReference type="RefSeq" id="WP_149566570.1">
    <property type="nucleotide sequence ID" value="NZ_CP035807.1"/>
</dbReference>
<dbReference type="EMBL" id="CP035807">
    <property type="protein sequence ID" value="QEN03310.1"/>
    <property type="molecule type" value="Genomic_DNA"/>
</dbReference>
<reference evidence="1 2" key="2">
    <citation type="submission" date="2019-09" db="EMBL/GenBank/DDBJ databases">
        <title>Complete Genome Sequence and Methylome Analysis of free living Spirochaetas.</title>
        <authorList>
            <person name="Leshcheva N."/>
            <person name="Mikheeva N."/>
        </authorList>
    </citation>
    <scope>NUCLEOTIDE SEQUENCE [LARGE SCALE GENOMIC DNA]</scope>
    <source>
        <strain evidence="1 2">P</strain>
    </source>
</reference>
<dbReference type="AlphaFoldDB" id="A0A5C1Q8E1"/>
<dbReference type="InterPro" id="IPR019292">
    <property type="entry name" value="McrC"/>
</dbReference>
<dbReference type="KEGG" id="sper:EW093_00845"/>
<proteinExistence type="predicted"/>
<sequence length="415" mass="48444">MNGITVFRTMEHSGFSDTDTDKLKNLGLELSYKNDIPTLLGLSSKYDVGYFIGTQWLTEGVNALIVEPKIENIDYLTMFLECLKNPRTTSTVSDIYSIDFTKDPIPLPANTFELTPLIIIHFLTLLKKIVQKGLKRDYIWIEENLKSKIKGKLLINQNIKINILKKRMDRNICRYQDYSIDCTENRILKKTLNFVFSYIKNHHNSHAEIVNLYNYIHPAFYGVSDSVTLSDLKRITTNSLYKEYNETLKVAEMILKRFSYSIHNSEDNKEEKFPPFYIDMSLLFEMYVLTKLDKAYGKDILAKALGSGRTELDYLHISQKTVIDAKYKEVYCNDKWDKDNIRQLSGYARDYEVIKQLDIDITQPIPHLDCLIIYPDMDNGNQEIEVDKIKNKTIKQFVQFYKYGITLPIKNNNNK</sequence>
<name>A0A5C1Q8E1_9SPIO</name>
<reference evidence="1 2" key="1">
    <citation type="submission" date="2019-02" db="EMBL/GenBank/DDBJ databases">
        <authorList>
            <person name="Fomenkov A."/>
            <person name="Dubinina G."/>
            <person name="Grabovich M."/>
            <person name="Vincze T."/>
            <person name="Roberts R.J."/>
        </authorList>
    </citation>
    <scope>NUCLEOTIDE SEQUENCE [LARGE SCALE GENOMIC DNA]</scope>
    <source>
        <strain evidence="1 2">P</strain>
    </source>
</reference>
<dbReference type="OrthoDB" id="307209at2"/>
<keyword evidence="2" id="KW-1185">Reference proteome</keyword>
<accession>A0A5C1Q8E1</accession>
<gene>
    <name evidence="1" type="ORF">EW093_00845</name>
</gene>
<evidence type="ECO:0008006" key="3">
    <source>
        <dbReference type="Google" id="ProtNLM"/>
    </source>
</evidence>
<dbReference type="PANTHER" id="PTHR38733">
    <property type="entry name" value="PROTEIN MCRC"/>
    <property type="match status" value="1"/>
</dbReference>